<dbReference type="Gene3D" id="3.40.50.300">
    <property type="entry name" value="P-loop containing nucleotide triphosphate hydrolases"/>
    <property type="match status" value="1"/>
</dbReference>
<evidence type="ECO:0000256" key="1">
    <source>
        <dbReference type="ARBA" id="ARBA00022574"/>
    </source>
</evidence>
<dbReference type="PROSITE" id="PS50082">
    <property type="entry name" value="WD_REPEATS_2"/>
    <property type="match status" value="1"/>
</dbReference>
<dbReference type="SUPFAM" id="SSF49562">
    <property type="entry name" value="C2 domain (Calcium/lipid-binding domain, CaLB)"/>
    <property type="match status" value="1"/>
</dbReference>
<feature type="repeat" description="WD" evidence="3">
    <location>
        <begin position="1328"/>
        <end position="1366"/>
    </location>
</feature>
<dbReference type="SUPFAM" id="SSF52540">
    <property type="entry name" value="P-loop containing nucleoside triphosphate hydrolases"/>
    <property type="match status" value="1"/>
</dbReference>
<gene>
    <name evidence="6" type="ORF">SERLADRAFT_440502</name>
</gene>
<dbReference type="Pfam" id="PF00168">
    <property type="entry name" value="C2"/>
    <property type="match status" value="1"/>
</dbReference>
<dbReference type="InterPro" id="IPR000008">
    <property type="entry name" value="C2_dom"/>
</dbReference>
<feature type="domain" description="C2" evidence="5">
    <location>
        <begin position="1"/>
        <end position="64"/>
    </location>
</feature>
<dbReference type="PANTHER" id="PTHR22847">
    <property type="entry name" value="WD40 REPEAT PROTEIN"/>
    <property type="match status" value="1"/>
</dbReference>
<dbReference type="InterPro" id="IPR027417">
    <property type="entry name" value="P-loop_NTPase"/>
</dbReference>
<name>F8P2U6_SERL9</name>
<evidence type="ECO:0000313" key="7">
    <source>
        <dbReference type="Proteomes" id="UP000008064"/>
    </source>
</evidence>
<keyword evidence="2" id="KW-0677">Repeat</keyword>
<dbReference type="InterPro" id="IPR011047">
    <property type="entry name" value="Quinoprotein_ADH-like_sf"/>
</dbReference>
<dbReference type="Pfam" id="PF24883">
    <property type="entry name" value="NPHP3_N"/>
    <property type="match status" value="1"/>
</dbReference>
<dbReference type="SMART" id="SM00320">
    <property type="entry name" value="WD40"/>
    <property type="match status" value="8"/>
</dbReference>
<accession>F8P2U6</accession>
<dbReference type="HOGENOM" id="CLU_000288_6_3_1"/>
<dbReference type="PROSITE" id="PS50004">
    <property type="entry name" value="C2"/>
    <property type="match status" value="1"/>
</dbReference>
<dbReference type="Pfam" id="PF00400">
    <property type="entry name" value="WD40"/>
    <property type="match status" value="2"/>
</dbReference>
<dbReference type="Gene3D" id="2.130.10.10">
    <property type="entry name" value="YVTN repeat-like/Quinoprotein amine dehydrogenase"/>
    <property type="match status" value="3"/>
</dbReference>
<dbReference type="GO" id="GO:1990234">
    <property type="term" value="C:transferase complex"/>
    <property type="evidence" value="ECO:0007669"/>
    <property type="project" value="UniProtKB-ARBA"/>
</dbReference>
<dbReference type="InterPro" id="IPR001680">
    <property type="entry name" value="WD40_rpt"/>
</dbReference>
<dbReference type="Gene3D" id="2.60.40.150">
    <property type="entry name" value="C2 domain"/>
    <property type="match status" value="1"/>
</dbReference>
<sequence length="1628" mass="179288">MKTKTSKGISPGWNESFEFEVQTSSPIKLAVIRTPLFRPNVLIGEASLCLKDTLKDKHSFEDTYQLCKDGSRTAKSGSIVVRLELVEDVSGPVFQSQDLALSHELKAPVTTSNEPSGREAARNSSNSTKPEVLHATESAVKSANKPAHDQGASNAGMITSGVDNLESLSGTKCFDSVCGYVEKLTNIVDVVSEIHPYAKAAWSILGLIPKAGSIHLDAQLNRDQKIQGLWSTASDMLDFLDAAEPVIDEIQRPIVSNMLKQIHDCALFIQEYAGSGFCKRALRDTSSSESGEAISQYVAAFQQLKEQFKIRSSLSKLKVFREVREGLVEVGEALQNIKEMDQHQMIQGLLGDIRTVMECDENQACLANTRVSLLDEIMEWVDDPRRPQYFWLHGPAGSGKSTVANTIVGRCKNLGRLGASFSFKRDISGRNIPDFMIGNLAYQLAFFSTHFRQLLWSAICTSGNINLQPLHAQLQKYIIAPMKGLSFSGPVVIVIDALDECGDESTREAFLNAWSQGLPHLPSFVKVLFVSRYEDDIRVQLESTPTNLSKSIGGTEGTQQDIMAYIENQMREVHRRHPYLRSRPDWPSQDEKDKLQHRADDPIVGLDDMLSGERWFPGKPENTTDRLYLDILRRKLNDLPAAEGLNYFQYIMGSVVVAKTPLTCAQLDSLLGLCPATAKDPLKLPDGSVIKISTSSGLVSSLSSMLRAEGDTVRLLHASLADFFTDRGRCTDTRFFVDASVHNRILAFRCLETLQRTLKRDPCGIADATKDNSEVDDLDGRLKKFLSPDGWYAFEYWHEHLSGIIENSDGLYDQARSFLFSHLLHLIEVKSLQGAIDSTFHVLSAEVSKSPPDNVIPLLNDAVRFLQQFREPVTQHAAHIYLSGIPFIAQNTTLYKTFAPELRAVPKLCSSPAQSLKLITLPMSYDRCAAISPDCTRLASVSRYGTIQIWDVESCTPIRDLTDGALICAGDMRGYIYVWDANTSEAKGGPFSRSGTGGPVRRVSFVNRWTVIASYGDEIVCVWDIESGRVLVEWQGNCGNTQLRGPFVIANRNYDEEGLRVFQVKSNPVTIEEYVSNQVIRRVQVSLDEQRVAFLLGPDSNPVIRIIKSSGDTVSSWPLIADKESRISFTDSGAQLLVWAPSTEPSHVRFYDADSGSLVRDVVMSDMAELVRVTADESRLLTWNTSIFTIVIKIFDLANGHQIASLGHYRILGDVRYCILPSGNRLVAIGSDDVTIWDPVLLESESRPSRHATSLILSPTSRQFAAAFSDNIVELSNLDGNPLSCTVLPGARSPFAFAPSGKQLVCASLNNDLLCFNLAEETSVKPAYLGHSGLITSLAFSADGITASQDSTIRIWDVRSESELCSLPCNSSGVVRLLALSSDKSRVTYQVASDYHGPFQTLDAASGHIIGYVGYRPYRDLQHWASFSPEGKHVVCVSTNGHSCLRDGHTGQYLRHIDLQPQVTDAAFARNASPFVTISELDIVDIRHTAPTNTNPVRQILKNSLGTITILCLSFAGKYILIGTEGGYVSMSDTTQGVLIWEASGYRDIWNMAFSSHGEKVAAIVGGSDSPSRQVNLLEGSIGKLMSSCRASVDQNSISVEFSPDETQLIGTTQTHKVTSIIEVDDTI</sequence>
<feature type="region of interest" description="Disordered" evidence="4">
    <location>
        <begin position="106"/>
        <end position="155"/>
    </location>
</feature>
<evidence type="ECO:0000256" key="2">
    <source>
        <dbReference type="ARBA" id="ARBA00022737"/>
    </source>
</evidence>
<protein>
    <recommendedName>
        <fullName evidence="5">C2 domain-containing protein</fullName>
    </recommendedName>
</protein>
<dbReference type="SUPFAM" id="SSF50998">
    <property type="entry name" value="Quinoprotein alcohol dehydrogenase-like"/>
    <property type="match status" value="1"/>
</dbReference>
<evidence type="ECO:0000259" key="5">
    <source>
        <dbReference type="PROSITE" id="PS50004"/>
    </source>
</evidence>
<reference evidence="7" key="1">
    <citation type="journal article" date="2011" name="Science">
        <title>The plant cell wall-decomposing machinery underlies the functional diversity of forest fungi.</title>
        <authorList>
            <person name="Eastwood D.C."/>
            <person name="Floudas D."/>
            <person name="Binder M."/>
            <person name="Majcherczyk A."/>
            <person name="Schneider P."/>
            <person name="Aerts A."/>
            <person name="Asiegbu F.O."/>
            <person name="Baker S.E."/>
            <person name="Barry K."/>
            <person name="Bendiksby M."/>
            <person name="Blumentritt M."/>
            <person name="Coutinho P.M."/>
            <person name="Cullen D."/>
            <person name="de Vries R.P."/>
            <person name="Gathman A."/>
            <person name="Goodell B."/>
            <person name="Henrissat B."/>
            <person name="Ihrmark K."/>
            <person name="Kauserud H."/>
            <person name="Kohler A."/>
            <person name="LaButti K."/>
            <person name="Lapidus A."/>
            <person name="Lavin J.L."/>
            <person name="Lee Y.-H."/>
            <person name="Lindquist E."/>
            <person name="Lilly W."/>
            <person name="Lucas S."/>
            <person name="Morin E."/>
            <person name="Murat C."/>
            <person name="Oguiza J.A."/>
            <person name="Park J."/>
            <person name="Pisabarro A.G."/>
            <person name="Riley R."/>
            <person name="Rosling A."/>
            <person name="Salamov A."/>
            <person name="Schmidt O."/>
            <person name="Schmutz J."/>
            <person name="Skrede I."/>
            <person name="Stenlid J."/>
            <person name="Wiebenga A."/>
            <person name="Xie X."/>
            <person name="Kuees U."/>
            <person name="Hibbett D.S."/>
            <person name="Hoffmeister D."/>
            <person name="Hoegberg N."/>
            <person name="Martin F."/>
            <person name="Grigoriev I.V."/>
            <person name="Watkinson S.C."/>
        </authorList>
    </citation>
    <scope>NUCLEOTIDE SEQUENCE [LARGE SCALE GENOMIC DNA]</scope>
    <source>
        <strain evidence="7">S7.9</strain>
    </source>
</reference>
<evidence type="ECO:0000256" key="3">
    <source>
        <dbReference type="PROSITE-ProRule" id="PRU00221"/>
    </source>
</evidence>
<proteinExistence type="predicted"/>
<dbReference type="InterPro" id="IPR035892">
    <property type="entry name" value="C2_domain_sf"/>
</dbReference>
<organism evidence="7">
    <name type="scientific">Serpula lacrymans var. lacrymans (strain S7.9)</name>
    <name type="common">Dry rot fungus</name>
    <dbReference type="NCBI Taxonomy" id="578457"/>
    <lineage>
        <taxon>Eukaryota</taxon>
        <taxon>Fungi</taxon>
        <taxon>Dikarya</taxon>
        <taxon>Basidiomycota</taxon>
        <taxon>Agaricomycotina</taxon>
        <taxon>Agaricomycetes</taxon>
        <taxon>Agaricomycetidae</taxon>
        <taxon>Boletales</taxon>
        <taxon>Coniophorineae</taxon>
        <taxon>Serpulaceae</taxon>
        <taxon>Serpula</taxon>
    </lineage>
</organism>
<dbReference type="Proteomes" id="UP000008064">
    <property type="component" value="Unassembled WGS sequence"/>
</dbReference>
<dbReference type="SUPFAM" id="SSF50978">
    <property type="entry name" value="WD40 repeat-like"/>
    <property type="match status" value="1"/>
</dbReference>
<dbReference type="EMBL" id="GL945437">
    <property type="protein sequence ID" value="EGO22481.1"/>
    <property type="molecule type" value="Genomic_DNA"/>
</dbReference>
<dbReference type="KEGG" id="sla:SERLADRAFT_440502"/>
<keyword evidence="1 3" id="KW-0853">WD repeat</keyword>
<dbReference type="PANTHER" id="PTHR22847:SF637">
    <property type="entry name" value="WD REPEAT DOMAIN 5B"/>
    <property type="match status" value="1"/>
</dbReference>
<evidence type="ECO:0000256" key="4">
    <source>
        <dbReference type="SAM" id="MobiDB-lite"/>
    </source>
</evidence>
<dbReference type="RefSeq" id="XP_007321019.1">
    <property type="nucleotide sequence ID" value="XM_007320957.1"/>
</dbReference>
<dbReference type="InterPro" id="IPR036322">
    <property type="entry name" value="WD40_repeat_dom_sf"/>
</dbReference>
<dbReference type="InterPro" id="IPR015943">
    <property type="entry name" value="WD40/YVTN_repeat-like_dom_sf"/>
</dbReference>
<dbReference type="OrthoDB" id="163438at2759"/>
<dbReference type="GeneID" id="18815376"/>
<dbReference type="PROSITE" id="PS50294">
    <property type="entry name" value="WD_REPEATS_REGION"/>
    <property type="match status" value="1"/>
</dbReference>
<evidence type="ECO:0000313" key="6">
    <source>
        <dbReference type="EMBL" id="EGO22481.1"/>
    </source>
</evidence>
<dbReference type="InterPro" id="IPR056884">
    <property type="entry name" value="NPHP3-like_N"/>
</dbReference>